<feature type="non-terminal residue" evidence="2">
    <location>
        <position position="1"/>
    </location>
</feature>
<organism evidence="2 3">
    <name type="scientific">Dovyalis caffra</name>
    <dbReference type="NCBI Taxonomy" id="77055"/>
    <lineage>
        <taxon>Eukaryota</taxon>
        <taxon>Viridiplantae</taxon>
        <taxon>Streptophyta</taxon>
        <taxon>Embryophyta</taxon>
        <taxon>Tracheophyta</taxon>
        <taxon>Spermatophyta</taxon>
        <taxon>Magnoliopsida</taxon>
        <taxon>eudicotyledons</taxon>
        <taxon>Gunneridae</taxon>
        <taxon>Pentapetalae</taxon>
        <taxon>rosids</taxon>
        <taxon>fabids</taxon>
        <taxon>Malpighiales</taxon>
        <taxon>Salicaceae</taxon>
        <taxon>Flacourtieae</taxon>
        <taxon>Dovyalis</taxon>
    </lineage>
</organism>
<sequence length="54" mass="6548">SRNSFRKESPFSNRYFGKFIDMITALLSHYFILHLLLYKEKLSWLREVIPKKGK</sequence>
<keyword evidence="1" id="KW-0812">Transmembrane</keyword>
<proteinExistence type="predicted"/>
<dbReference type="EMBL" id="CAWUPB010000913">
    <property type="protein sequence ID" value="CAK7332041.1"/>
    <property type="molecule type" value="Genomic_DNA"/>
</dbReference>
<keyword evidence="1" id="KW-0472">Membrane</keyword>
<keyword evidence="1" id="KW-1133">Transmembrane helix</keyword>
<gene>
    <name evidence="2" type="ORF">DCAF_LOCUS8777</name>
</gene>
<evidence type="ECO:0000313" key="3">
    <source>
        <dbReference type="Proteomes" id="UP001314170"/>
    </source>
</evidence>
<reference evidence="2 3" key="1">
    <citation type="submission" date="2024-01" db="EMBL/GenBank/DDBJ databases">
        <authorList>
            <person name="Waweru B."/>
        </authorList>
    </citation>
    <scope>NUCLEOTIDE SEQUENCE [LARGE SCALE GENOMIC DNA]</scope>
</reference>
<accession>A0AAV1RB23</accession>
<feature type="transmembrane region" description="Helical" evidence="1">
    <location>
        <begin position="15"/>
        <end position="37"/>
    </location>
</feature>
<keyword evidence="3" id="KW-1185">Reference proteome</keyword>
<name>A0AAV1RB23_9ROSI</name>
<evidence type="ECO:0000313" key="2">
    <source>
        <dbReference type="EMBL" id="CAK7332041.1"/>
    </source>
</evidence>
<dbReference type="AlphaFoldDB" id="A0AAV1RB23"/>
<comment type="caution">
    <text evidence="2">The sequence shown here is derived from an EMBL/GenBank/DDBJ whole genome shotgun (WGS) entry which is preliminary data.</text>
</comment>
<dbReference type="Proteomes" id="UP001314170">
    <property type="component" value="Unassembled WGS sequence"/>
</dbReference>
<evidence type="ECO:0000256" key="1">
    <source>
        <dbReference type="SAM" id="Phobius"/>
    </source>
</evidence>
<feature type="non-terminal residue" evidence="2">
    <location>
        <position position="54"/>
    </location>
</feature>
<protein>
    <submittedName>
        <fullName evidence="2">Uncharacterized protein</fullName>
    </submittedName>
</protein>